<keyword evidence="4" id="KW-1185">Reference proteome</keyword>
<accession>A0A166E4G3</accession>
<gene>
    <name evidence="3" type="ORF">SISSUDRAFT_1061369</name>
</gene>
<sequence length="648" mass="70304">MSTPTFVPNTFDRWSSSATNYRLDDLDNLDDFHHRLEYNSADIPARLFAAFGNKEYFTSPTNPSLAPSPGLWKTLSHGFCPSPSVSMFDYSVYPVYNDTSSFVKGDPSNFGPVITNEMAYSGEMFSCSSPSDSAMGSASHAYSGFANVASLAGSDFESSSSSSSSSYSPSSSSTSLYASPISSPSSHHHHSPISSLATQASSYPEPFATAYAVNSGLPVVVGAFDDHLVPQSTMPTSGLSPMVPPMPEHANTQFLIPLLFGEYGPGTQGQEYYRHDNTSAGRCASASPATIASHVEANLSYPSSSSTSSSISPSCIPGSYLVSTSLSSPHLPADAQSNEALTPSSPQSLPDQASEVSALKGRGLKRKRSPQDEEADVADDGYPDVDPGDPEAFGGAYSGATSSPEPETGDDDEEYQDENEASSSRPCRPRSRKRSRRTGTRSSSSTIHSHGIPRSAKRMTEDAVETVASTFRTRNPTMDFYVSQYLTFEPGADGQETSWEDFRTALNKHSKRLAAIGDKKPGHKCTYTHPITGEICDTKYSSHCGLRHMLGHLAQSLVIHHHQPDALAGVDPKHDIIALFKSCPRALEHALKDLPDCPFCVTSISRKERLRHHIRNMHPTRFEQWDRDHPPRDPPSNPRPSKRRKKST</sequence>
<evidence type="ECO:0000313" key="3">
    <source>
        <dbReference type="EMBL" id="KZT39199.1"/>
    </source>
</evidence>
<name>A0A166E4G3_9AGAM</name>
<reference evidence="3 4" key="1">
    <citation type="journal article" date="2016" name="Mol. Biol. Evol.">
        <title>Comparative Genomics of Early-Diverging Mushroom-Forming Fungi Provides Insights into the Origins of Lignocellulose Decay Capabilities.</title>
        <authorList>
            <person name="Nagy L.G."/>
            <person name="Riley R."/>
            <person name="Tritt A."/>
            <person name="Adam C."/>
            <person name="Daum C."/>
            <person name="Floudas D."/>
            <person name="Sun H."/>
            <person name="Yadav J.S."/>
            <person name="Pangilinan J."/>
            <person name="Larsson K.H."/>
            <person name="Matsuura K."/>
            <person name="Barry K."/>
            <person name="Labutti K."/>
            <person name="Kuo R."/>
            <person name="Ohm R.A."/>
            <person name="Bhattacharya S.S."/>
            <person name="Shirouzu T."/>
            <person name="Yoshinaga Y."/>
            <person name="Martin F.M."/>
            <person name="Grigoriev I.V."/>
            <person name="Hibbett D.S."/>
        </authorList>
    </citation>
    <scope>NUCLEOTIDE SEQUENCE [LARGE SCALE GENOMIC DNA]</scope>
    <source>
        <strain evidence="3 4">HHB10207 ss-3</strain>
    </source>
</reference>
<feature type="compositionally biased region" description="Acidic residues" evidence="1">
    <location>
        <begin position="407"/>
        <end position="420"/>
    </location>
</feature>
<proteinExistence type="predicted"/>
<evidence type="ECO:0000313" key="4">
    <source>
        <dbReference type="Proteomes" id="UP000076798"/>
    </source>
</evidence>
<feature type="compositionally biased region" description="Basic and acidic residues" evidence="1">
    <location>
        <begin position="621"/>
        <end position="632"/>
    </location>
</feature>
<protein>
    <recommendedName>
        <fullName evidence="2">C2H2-type domain-containing protein</fullName>
    </recommendedName>
</protein>
<dbReference type="Proteomes" id="UP000076798">
    <property type="component" value="Unassembled WGS sequence"/>
</dbReference>
<feature type="domain" description="C2H2-type" evidence="2">
    <location>
        <begin position="597"/>
        <end position="618"/>
    </location>
</feature>
<dbReference type="AlphaFoldDB" id="A0A166E4G3"/>
<feature type="compositionally biased region" description="Basic residues" evidence="1">
    <location>
        <begin position="427"/>
        <end position="439"/>
    </location>
</feature>
<feature type="region of interest" description="Disordered" evidence="1">
    <location>
        <begin position="327"/>
        <end position="461"/>
    </location>
</feature>
<evidence type="ECO:0000259" key="2">
    <source>
        <dbReference type="PROSITE" id="PS00028"/>
    </source>
</evidence>
<dbReference type="EMBL" id="KV428050">
    <property type="protein sequence ID" value="KZT39199.1"/>
    <property type="molecule type" value="Genomic_DNA"/>
</dbReference>
<dbReference type="PROSITE" id="PS00028">
    <property type="entry name" value="ZINC_FINGER_C2H2_1"/>
    <property type="match status" value="1"/>
</dbReference>
<feature type="region of interest" description="Disordered" evidence="1">
    <location>
        <begin position="621"/>
        <end position="648"/>
    </location>
</feature>
<feature type="compositionally biased region" description="Polar residues" evidence="1">
    <location>
        <begin position="335"/>
        <end position="355"/>
    </location>
</feature>
<feature type="compositionally biased region" description="Acidic residues" evidence="1">
    <location>
        <begin position="372"/>
        <end position="389"/>
    </location>
</feature>
<organism evidence="3 4">
    <name type="scientific">Sistotremastrum suecicum HHB10207 ss-3</name>
    <dbReference type="NCBI Taxonomy" id="1314776"/>
    <lineage>
        <taxon>Eukaryota</taxon>
        <taxon>Fungi</taxon>
        <taxon>Dikarya</taxon>
        <taxon>Basidiomycota</taxon>
        <taxon>Agaricomycotina</taxon>
        <taxon>Agaricomycetes</taxon>
        <taxon>Sistotremastrales</taxon>
        <taxon>Sistotremastraceae</taxon>
        <taxon>Sistotremastrum</taxon>
    </lineage>
</organism>
<evidence type="ECO:0000256" key="1">
    <source>
        <dbReference type="SAM" id="MobiDB-lite"/>
    </source>
</evidence>
<dbReference type="InterPro" id="IPR013087">
    <property type="entry name" value="Znf_C2H2_type"/>
</dbReference>